<keyword evidence="1" id="KW-0812">Transmembrane</keyword>
<name>A0A0D8L6G1_MORMO</name>
<proteinExistence type="predicted"/>
<dbReference type="PATRIC" id="fig|582.24.peg.4173"/>
<organism evidence="2 3">
    <name type="scientific">Morganella morganii</name>
    <name type="common">Proteus morganii</name>
    <dbReference type="NCBI Taxonomy" id="582"/>
    <lineage>
        <taxon>Bacteria</taxon>
        <taxon>Pseudomonadati</taxon>
        <taxon>Pseudomonadota</taxon>
        <taxon>Gammaproteobacteria</taxon>
        <taxon>Enterobacterales</taxon>
        <taxon>Morganellaceae</taxon>
        <taxon>Morganella</taxon>
    </lineage>
</organism>
<reference evidence="2 3" key="1">
    <citation type="submission" date="2015-02" db="EMBL/GenBank/DDBJ databases">
        <title>Whole genome shotgun sequencing of cultured foodborne pathogen.</title>
        <authorList>
            <person name="Timme R."/>
            <person name="Allard M.W."/>
            <person name="Strain E."/>
            <person name="Evans P.S."/>
            <person name="Brown E."/>
        </authorList>
    </citation>
    <scope>NUCLEOTIDE SEQUENCE [LARGE SCALE GENOMIC DNA]</scope>
    <source>
        <strain evidence="2 3">GCSL-TSO-24</strain>
    </source>
</reference>
<gene>
    <name evidence="2" type="ORF">UA45_13210</name>
</gene>
<accession>A0A0D8L6G1</accession>
<evidence type="ECO:0000313" key="3">
    <source>
        <dbReference type="Proteomes" id="UP000032582"/>
    </source>
</evidence>
<feature type="transmembrane region" description="Helical" evidence="1">
    <location>
        <begin position="38"/>
        <end position="56"/>
    </location>
</feature>
<comment type="caution">
    <text evidence="2">The sequence shown here is derived from an EMBL/GenBank/DDBJ whole genome shotgun (WGS) entry which is preliminary data.</text>
</comment>
<keyword evidence="1" id="KW-1133">Transmembrane helix</keyword>
<evidence type="ECO:0008006" key="4">
    <source>
        <dbReference type="Google" id="ProtNLM"/>
    </source>
</evidence>
<sequence>MTVMAVLNYLFPRPLPLWLAAAAVVAGNLPLLLIPRLLLPAESLLLFIGICLLFLIRNRLSFFIRIAVGTFLAVNIHISNTLSLFSSEPPDNIDIMIHDVMINSSDYYSVRGRIINIDSQAYDDTVFINIKIKGSFKPACAGEIWRIFRPVLRPVHGQLNEGQSNRQQYLLSERVLFSLTPGRSKNYRQTATSVRR</sequence>
<keyword evidence="1" id="KW-0472">Membrane</keyword>
<evidence type="ECO:0000313" key="2">
    <source>
        <dbReference type="EMBL" id="KJF77359.1"/>
    </source>
</evidence>
<dbReference type="EMBL" id="JZSH01000156">
    <property type="protein sequence ID" value="KJF77359.1"/>
    <property type="molecule type" value="Genomic_DNA"/>
</dbReference>
<evidence type="ECO:0000256" key="1">
    <source>
        <dbReference type="SAM" id="Phobius"/>
    </source>
</evidence>
<feature type="transmembrane region" description="Helical" evidence="1">
    <location>
        <begin position="15"/>
        <end position="33"/>
    </location>
</feature>
<protein>
    <recommendedName>
        <fullName evidence="4">DUF4131 domain-containing protein</fullName>
    </recommendedName>
</protein>
<dbReference type="Proteomes" id="UP000032582">
    <property type="component" value="Unassembled WGS sequence"/>
</dbReference>
<dbReference type="AlphaFoldDB" id="A0A0D8L6G1"/>